<keyword evidence="1" id="KW-0472">Membrane</keyword>
<organism evidence="2 3">
    <name type="scientific">Cottoperca gobio</name>
    <name type="common">Frogmouth</name>
    <name type="synonym">Aphritis gobio</name>
    <dbReference type="NCBI Taxonomy" id="56716"/>
    <lineage>
        <taxon>Eukaryota</taxon>
        <taxon>Metazoa</taxon>
        <taxon>Chordata</taxon>
        <taxon>Craniata</taxon>
        <taxon>Vertebrata</taxon>
        <taxon>Euteleostomi</taxon>
        <taxon>Actinopterygii</taxon>
        <taxon>Neopterygii</taxon>
        <taxon>Teleostei</taxon>
        <taxon>Neoteleostei</taxon>
        <taxon>Acanthomorphata</taxon>
        <taxon>Eupercaria</taxon>
        <taxon>Perciformes</taxon>
        <taxon>Notothenioidei</taxon>
        <taxon>Bovichtidae</taxon>
        <taxon>Cottoperca</taxon>
    </lineage>
</organism>
<dbReference type="GO" id="GO:0043235">
    <property type="term" value="C:receptor complex"/>
    <property type="evidence" value="ECO:0007669"/>
    <property type="project" value="TreeGrafter"/>
</dbReference>
<dbReference type="PANTHER" id="PTHR15573">
    <property type="entry name" value="G-PROTEIN COUPLED RECEPTOR 160-RELATED"/>
    <property type="match status" value="1"/>
</dbReference>
<dbReference type="PANTHER" id="PTHR15573:SF0">
    <property type="entry name" value="G-PROTEIN COUPLED RECEPTOR 160-RELATED"/>
    <property type="match status" value="1"/>
</dbReference>
<dbReference type="RefSeq" id="XP_029290920.1">
    <property type="nucleotide sequence ID" value="XM_029435060.1"/>
</dbReference>
<feature type="transmembrane region" description="Helical" evidence="1">
    <location>
        <begin position="127"/>
        <end position="146"/>
    </location>
</feature>
<protein>
    <submittedName>
        <fullName evidence="3">Probable G-protein coupled receptor 160</fullName>
    </submittedName>
</protein>
<dbReference type="Proteomes" id="UP000504630">
    <property type="component" value="Chromosome 7"/>
</dbReference>
<dbReference type="GeneID" id="115010488"/>
<keyword evidence="3" id="KW-0675">Receptor</keyword>
<keyword evidence="1" id="KW-0812">Transmembrane</keyword>
<evidence type="ECO:0000256" key="1">
    <source>
        <dbReference type="SAM" id="Phobius"/>
    </source>
</evidence>
<dbReference type="Gene3D" id="1.20.1070.10">
    <property type="entry name" value="Rhodopsin 7-helix transmembrane proteins"/>
    <property type="match status" value="1"/>
</dbReference>
<dbReference type="InParanoid" id="A0A6J2PZK4"/>
<gene>
    <name evidence="3" type="primary">LOC115010488</name>
</gene>
<keyword evidence="2" id="KW-1185">Reference proteome</keyword>
<dbReference type="OrthoDB" id="8538408at2759"/>
<dbReference type="KEGG" id="cgob:115010488"/>
<dbReference type="InterPro" id="IPR042353">
    <property type="entry name" value="GPR160"/>
</dbReference>
<evidence type="ECO:0000313" key="3">
    <source>
        <dbReference type="RefSeq" id="XP_029290920.1"/>
    </source>
</evidence>
<reference evidence="3" key="1">
    <citation type="submission" date="2025-08" db="UniProtKB">
        <authorList>
            <consortium name="RefSeq"/>
        </authorList>
    </citation>
    <scope>IDENTIFICATION</scope>
</reference>
<feature type="transmembrane region" description="Helical" evidence="1">
    <location>
        <begin position="48"/>
        <end position="72"/>
    </location>
</feature>
<proteinExistence type="predicted"/>
<feature type="transmembrane region" description="Helical" evidence="1">
    <location>
        <begin position="78"/>
        <end position="106"/>
    </location>
</feature>
<keyword evidence="1" id="KW-1133">Transmembrane helix</keyword>
<feature type="transmembrane region" description="Helical" evidence="1">
    <location>
        <begin position="171"/>
        <end position="190"/>
    </location>
</feature>
<evidence type="ECO:0000313" key="2">
    <source>
        <dbReference type="Proteomes" id="UP000504630"/>
    </source>
</evidence>
<dbReference type="AlphaFoldDB" id="A0A6J2PZK4"/>
<feature type="transmembrane region" description="Helical" evidence="1">
    <location>
        <begin position="244"/>
        <end position="270"/>
    </location>
</feature>
<accession>A0A6J2PZK4</accession>
<feature type="transmembrane region" description="Helical" evidence="1">
    <location>
        <begin position="22"/>
        <end position="41"/>
    </location>
</feature>
<name>A0A6J2PZK4_COTGO</name>
<sequence>MLAVIKQRDMVSGRLTDNIDSFLLLMLFKFGLDVGVLFLCSQKQKTSFFSLCSLSIILADFVTVFLIAIMLFLGPETYLELICFLLANASAIYGALPLPMMCLGLLDYCLEDTYLGKQSSFRKFLRNAVSTLLVWILAAIYSFSYVDFDLKVQDSETGIKALVCEVEESKLTTFLLGIFSALILVLLPYWSKIPKWVKQSERLFEARKEPENQTSDLLFMSTNCLEKKSIEQNYLEETTYPPPLWLSLTLGFAIFWMPYLALSVACQFLGFAIPSYISVNLLWLECTNSLLLGVVFWVKSNTQGPYSQLPENVCMWHIYWHLNKGTQQQQLPVAVLNPSDKKIHILLCVQ</sequence>
<feature type="transmembrane region" description="Helical" evidence="1">
    <location>
        <begin position="276"/>
        <end position="298"/>
    </location>
</feature>
<dbReference type="GO" id="GO:0005886">
    <property type="term" value="C:plasma membrane"/>
    <property type="evidence" value="ECO:0007669"/>
    <property type="project" value="TreeGrafter"/>
</dbReference>